<keyword evidence="2" id="KW-1185">Reference proteome</keyword>
<dbReference type="SUPFAM" id="SSF55729">
    <property type="entry name" value="Acyl-CoA N-acyltransferases (Nat)"/>
    <property type="match status" value="1"/>
</dbReference>
<organism evidence="1 2">
    <name type="scientific">Chitinophaga jiangningensis</name>
    <dbReference type="NCBI Taxonomy" id="1419482"/>
    <lineage>
        <taxon>Bacteria</taxon>
        <taxon>Pseudomonadati</taxon>
        <taxon>Bacteroidota</taxon>
        <taxon>Chitinophagia</taxon>
        <taxon>Chitinophagales</taxon>
        <taxon>Chitinophagaceae</taxon>
        <taxon>Chitinophaga</taxon>
    </lineage>
</organism>
<sequence>MINQYEVPAYASHNGPALTSAVPEAEEEVVVRRATAMDLAFALPICAEMESSAKARGTGISRRDPADIKRKMLEGHAVIAFTKSGVWAGFSYIQTWENARFVSNSGLIVAPAFRRLKVASAIKQQIFELSRKLYPQAKIFSITTGLAVMKLNSRLGFEPVTYTEITQDPQFWTACKSCANYPVLASQGHKRCLCTAMLFTPGETSIPCYT</sequence>
<gene>
    <name evidence="1" type="ORF">SAMN05444266_107500</name>
</gene>
<dbReference type="AlphaFoldDB" id="A0A1M7I468"/>
<protein>
    <recommendedName>
        <fullName evidence="3">N-acetylglutamate synthase, GNAT family</fullName>
    </recommendedName>
</protein>
<reference evidence="1 2" key="1">
    <citation type="submission" date="2016-11" db="EMBL/GenBank/DDBJ databases">
        <authorList>
            <person name="Jaros S."/>
            <person name="Januszkiewicz K."/>
            <person name="Wedrychowicz H."/>
        </authorList>
    </citation>
    <scope>NUCLEOTIDE SEQUENCE [LARGE SCALE GENOMIC DNA]</scope>
    <source>
        <strain evidence="1 2">DSM 27406</strain>
    </source>
</reference>
<dbReference type="STRING" id="1419482.SAMN05444266_107500"/>
<dbReference type="EMBL" id="FRBL01000007">
    <property type="protein sequence ID" value="SHM35490.1"/>
    <property type="molecule type" value="Genomic_DNA"/>
</dbReference>
<dbReference type="RefSeq" id="WP_245805709.1">
    <property type="nucleotide sequence ID" value="NZ_FRBL01000007.1"/>
</dbReference>
<proteinExistence type="predicted"/>
<dbReference type="Gene3D" id="3.40.630.30">
    <property type="match status" value="1"/>
</dbReference>
<name>A0A1M7I468_9BACT</name>
<evidence type="ECO:0000313" key="2">
    <source>
        <dbReference type="Proteomes" id="UP000184420"/>
    </source>
</evidence>
<dbReference type="Proteomes" id="UP000184420">
    <property type="component" value="Unassembled WGS sequence"/>
</dbReference>
<dbReference type="InterPro" id="IPR016181">
    <property type="entry name" value="Acyl_CoA_acyltransferase"/>
</dbReference>
<accession>A0A1M7I468</accession>
<evidence type="ECO:0000313" key="1">
    <source>
        <dbReference type="EMBL" id="SHM35490.1"/>
    </source>
</evidence>
<evidence type="ECO:0008006" key="3">
    <source>
        <dbReference type="Google" id="ProtNLM"/>
    </source>
</evidence>